<evidence type="ECO:0000259" key="11">
    <source>
        <dbReference type="Pfam" id="PF00125"/>
    </source>
</evidence>
<dbReference type="GO" id="GO:0005216">
    <property type="term" value="F:monoatomic ion channel activity"/>
    <property type="evidence" value="ECO:0007669"/>
    <property type="project" value="InterPro"/>
</dbReference>
<gene>
    <name evidence="13" type="primary">hht1</name>
    <name evidence="13" type="ORF">AK812_SmicGene42395</name>
</gene>
<dbReference type="Proteomes" id="UP000186817">
    <property type="component" value="Unassembled WGS sequence"/>
</dbReference>
<evidence type="ECO:0000256" key="9">
    <source>
        <dbReference type="SAM" id="Coils"/>
    </source>
</evidence>
<evidence type="ECO:0000256" key="4">
    <source>
        <dbReference type="ARBA" id="ARBA00022692"/>
    </source>
</evidence>
<evidence type="ECO:0000256" key="3">
    <source>
        <dbReference type="ARBA" id="ARBA00010343"/>
    </source>
</evidence>
<dbReference type="GO" id="GO:0016020">
    <property type="term" value="C:membrane"/>
    <property type="evidence" value="ECO:0007669"/>
    <property type="project" value="UniProtKB-SubCell"/>
</dbReference>
<keyword evidence="6" id="KW-0238">DNA-binding</keyword>
<evidence type="ECO:0000256" key="5">
    <source>
        <dbReference type="ARBA" id="ARBA00022989"/>
    </source>
</evidence>
<evidence type="ECO:0000259" key="12">
    <source>
        <dbReference type="Pfam" id="PF00520"/>
    </source>
</evidence>
<keyword evidence="14" id="KW-1185">Reference proteome</keyword>
<evidence type="ECO:0000256" key="2">
    <source>
        <dbReference type="ARBA" id="ARBA00004141"/>
    </source>
</evidence>
<feature type="compositionally biased region" description="Basic and acidic residues" evidence="10">
    <location>
        <begin position="144"/>
        <end position="154"/>
    </location>
</feature>
<keyword evidence="9" id="KW-0175">Coiled coil</keyword>
<evidence type="ECO:0000256" key="8">
    <source>
        <dbReference type="ARBA" id="ARBA00023242"/>
    </source>
</evidence>
<proteinExistence type="inferred from homology"/>
<feature type="region of interest" description="Disordered" evidence="10">
    <location>
        <begin position="15"/>
        <end position="37"/>
    </location>
</feature>
<keyword evidence="4" id="KW-0812">Transmembrane</keyword>
<feature type="coiled-coil region" evidence="9">
    <location>
        <begin position="659"/>
        <end position="686"/>
    </location>
</feature>
<dbReference type="Pfam" id="PF00125">
    <property type="entry name" value="Histone"/>
    <property type="match status" value="1"/>
</dbReference>
<evidence type="ECO:0000256" key="6">
    <source>
        <dbReference type="ARBA" id="ARBA00023125"/>
    </source>
</evidence>
<dbReference type="Gene3D" id="1.20.120.350">
    <property type="entry name" value="Voltage-gated potassium channels. Chain C"/>
    <property type="match status" value="1"/>
</dbReference>
<dbReference type="SUPFAM" id="SSF81324">
    <property type="entry name" value="Voltage-gated potassium channels"/>
    <property type="match status" value="1"/>
</dbReference>
<evidence type="ECO:0000256" key="10">
    <source>
        <dbReference type="SAM" id="MobiDB-lite"/>
    </source>
</evidence>
<accession>A0A1Q9C3R0</accession>
<dbReference type="GO" id="GO:0003677">
    <property type="term" value="F:DNA binding"/>
    <property type="evidence" value="ECO:0007669"/>
    <property type="project" value="UniProtKB-KW"/>
</dbReference>
<dbReference type="InterPro" id="IPR000164">
    <property type="entry name" value="Histone_H3/CENP-A"/>
</dbReference>
<feature type="region of interest" description="Disordered" evidence="10">
    <location>
        <begin position="707"/>
        <end position="726"/>
    </location>
</feature>
<dbReference type="OrthoDB" id="427272at2759"/>
<keyword evidence="5" id="KW-1133">Transmembrane helix</keyword>
<evidence type="ECO:0000256" key="1">
    <source>
        <dbReference type="ARBA" id="ARBA00004123"/>
    </source>
</evidence>
<feature type="region of interest" description="Disordered" evidence="10">
    <location>
        <begin position="440"/>
        <end position="496"/>
    </location>
</feature>
<dbReference type="InterPro" id="IPR009072">
    <property type="entry name" value="Histone-fold"/>
</dbReference>
<feature type="region of interest" description="Disordered" evidence="10">
    <location>
        <begin position="132"/>
        <end position="176"/>
    </location>
</feature>
<dbReference type="GO" id="GO:0005634">
    <property type="term" value="C:nucleus"/>
    <property type="evidence" value="ECO:0007669"/>
    <property type="project" value="UniProtKB-SubCell"/>
</dbReference>
<dbReference type="GO" id="GO:0000786">
    <property type="term" value="C:nucleosome"/>
    <property type="evidence" value="ECO:0007669"/>
    <property type="project" value="InterPro"/>
</dbReference>
<keyword evidence="8" id="KW-0539">Nucleus</keyword>
<dbReference type="InterPro" id="IPR005821">
    <property type="entry name" value="Ion_trans_dom"/>
</dbReference>
<dbReference type="InterPro" id="IPR027359">
    <property type="entry name" value="Volt_channel_dom_sf"/>
</dbReference>
<dbReference type="EMBL" id="LSRX01001748">
    <property type="protein sequence ID" value="OLP77535.1"/>
    <property type="molecule type" value="Genomic_DNA"/>
</dbReference>
<dbReference type="GO" id="GO:0046982">
    <property type="term" value="F:protein heterodimerization activity"/>
    <property type="evidence" value="ECO:0007669"/>
    <property type="project" value="InterPro"/>
</dbReference>
<evidence type="ECO:0000313" key="14">
    <source>
        <dbReference type="Proteomes" id="UP000186817"/>
    </source>
</evidence>
<organism evidence="13 14">
    <name type="scientific">Symbiodinium microadriaticum</name>
    <name type="common">Dinoflagellate</name>
    <name type="synonym">Zooxanthella microadriatica</name>
    <dbReference type="NCBI Taxonomy" id="2951"/>
    <lineage>
        <taxon>Eukaryota</taxon>
        <taxon>Sar</taxon>
        <taxon>Alveolata</taxon>
        <taxon>Dinophyceae</taxon>
        <taxon>Suessiales</taxon>
        <taxon>Symbiodiniaceae</taxon>
        <taxon>Symbiodinium</taxon>
    </lineage>
</organism>
<comment type="caution">
    <text evidence="13">The sequence shown here is derived from an EMBL/GenBank/DDBJ whole genome shotgun (WGS) entry which is preliminary data.</text>
</comment>
<dbReference type="SMART" id="SM00428">
    <property type="entry name" value="H3"/>
    <property type="match status" value="1"/>
</dbReference>
<dbReference type="GO" id="GO:0030527">
    <property type="term" value="F:structural constituent of chromatin"/>
    <property type="evidence" value="ECO:0007669"/>
    <property type="project" value="InterPro"/>
</dbReference>
<dbReference type="SUPFAM" id="SSF47113">
    <property type="entry name" value="Histone-fold"/>
    <property type="match status" value="1"/>
</dbReference>
<comment type="subcellular location">
    <subcellularLocation>
        <location evidence="2">Membrane</location>
        <topology evidence="2">Multi-pass membrane protein</topology>
    </subcellularLocation>
    <subcellularLocation>
        <location evidence="1">Nucleus</location>
    </subcellularLocation>
</comment>
<keyword evidence="7" id="KW-0472">Membrane</keyword>
<feature type="compositionally biased region" description="Low complexity" evidence="10">
    <location>
        <begin position="474"/>
        <end position="494"/>
    </location>
</feature>
<comment type="similarity">
    <text evidence="3">Belongs to the histone H3 family.</text>
</comment>
<feature type="compositionally biased region" description="Basic and acidic residues" evidence="10">
    <location>
        <begin position="73"/>
        <end position="85"/>
    </location>
</feature>
<dbReference type="Gene3D" id="1.10.20.10">
    <property type="entry name" value="Histone, subunit A"/>
    <property type="match status" value="1"/>
</dbReference>
<dbReference type="Pfam" id="PF00520">
    <property type="entry name" value="Ion_trans"/>
    <property type="match status" value="1"/>
</dbReference>
<evidence type="ECO:0000313" key="13">
    <source>
        <dbReference type="EMBL" id="OLP77535.1"/>
    </source>
</evidence>
<dbReference type="InterPro" id="IPR007125">
    <property type="entry name" value="H2A/H2B/H3"/>
</dbReference>
<reference evidence="13 14" key="1">
    <citation type="submission" date="2016-02" db="EMBL/GenBank/DDBJ databases">
        <title>Genome analysis of coral dinoflagellate symbionts highlights evolutionary adaptations to a symbiotic lifestyle.</title>
        <authorList>
            <person name="Aranda M."/>
            <person name="Li Y."/>
            <person name="Liew Y.J."/>
            <person name="Baumgarten S."/>
            <person name="Simakov O."/>
            <person name="Wilson M."/>
            <person name="Piel J."/>
            <person name="Ashoor H."/>
            <person name="Bougouffa S."/>
            <person name="Bajic V.B."/>
            <person name="Ryu T."/>
            <person name="Ravasi T."/>
            <person name="Bayer T."/>
            <person name="Micklem G."/>
            <person name="Kim H."/>
            <person name="Bhak J."/>
            <person name="Lajeunesse T.C."/>
            <person name="Voolstra C.R."/>
        </authorList>
    </citation>
    <scope>NUCLEOTIDE SEQUENCE [LARGE SCALE GENOMIC DNA]</scope>
    <source>
        <strain evidence="13 14">CCMP2467</strain>
    </source>
</reference>
<feature type="domain" description="Core Histone H2A/H2B/H3" evidence="11">
    <location>
        <begin position="991"/>
        <end position="1074"/>
    </location>
</feature>
<feature type="region of interest" description="Disordered" evidence="10">
    <location>
        <begin position="73"/>
        <end position="117"/>
    </location>
</feature>
<feature type="domain" description="Ion transport" evidence="12">
    <location>
        <begin position="208"/>
        <end position="304"/>
    </location>
</feature>
<feature type="compositionally biased region" description="Polar residues" evidence="10">
    <location>
        <begin position="457"/>
        <end position="468"/>
    </location>
</feature>
<protein>
    <submittedName>
        <fullName evidence="13">Histone H3.1/H3.2</fullName>
    </submittedName>
</protein>
<sequence length="1604" mass="176350">MMLPSIPETRLNALSSKMNGAGGHAAEDGSPGLSPSEANSHIEWMIVALRQERQAVQHLLLVQHEALLQRLRDSGSDVSDSRKPLMDFLDAEVPSEGRPRIPMSEPGETPSPSKDDRGIRFELKLDALAEGGPGPNWYSVSEGEAEREMAELRRKGSQQSSRTPSKDGFDPTSSKLTQGRSIVYGDRHPDQGLFHCDCTSMRNFVKGPFFETSFAILILVNTIFMALEFQFNGLKVGYEMEGIAENIWPWAVDTFEATEWFFGIAFTCELLMKLAGLRGSFFRDFWNYLDVLIVMFWILDVLPLDPMLIRLAATFAENRRAVRPLVLHTLGDPTGEPCTYRRAVPPAIQTPPLLTQRPLQKGVLEQQERRDLFLLGKLQRAPRALRGGETFLSCSICSSSDAGRGGSKFGESRYKVTKYFYDRTLQEHEQKCKKLVELVKQRSDKGSPSKPIVESPVKTSSDKGSPSKQMIADSPVKTSPSKSSTSSPSSSSKTAGRSKLLQQLKNMLVGVHMTVSNMHGARVYSMMLYFARMTGGTVPVGTDSGTVFTECLTILADETTRAMVTEVKRSEFYSLSIDEKDRMDAADLTNFITAALDEHELKGTGLVAFTADGASVMGTRQSLSGLGNVAKHLETFAGGHLLTTHCCPHRLQLCCSDTLSEADAWLKDLEKRIKALQRHLQFSAAATIDLLFWCDLTGEEMVNSMGTSLSRTPKQDKAWPPDLSPVDSSSLTSGAWRLTQSGWGTVNALISHSPSEGLIQASLPVKDFLGDATSAILEVITPTERELVTLANSLQGAFRTKTDFESVFFAHADEDGATSQRVLCQSGFEQILSVAVPKDLVDPESLFLAITGANVDSISLERWCLLGLEHVEVVQQCRLFADSAGQETLQLLMPGTCCQCLAPPELTGVRKVLVGDSTGFLEVAYTRKAWPQIQLSAATVDADLAQLHAKAADAGEEAEEARAAEEDEAIDRVLGLEAGDDEEDLQPQSQVQPQICVARVVNDITKNIVREEAERAGKDPADLPPYKFSSQALEVVQTALEGYLTDRFADMNALAHHGKRVTVRPEDARLYKRLRRKSLIKSWLHMYAQRVITPLLPDLATRVVGAYGAVINIDFSSSDSKQLLPKRRQRVPTAKTSQVGCGLGAALSWPLPAMEENEPGELLPAWMICHRSFFLVHLRLAARAGARPVAICFDDLENSWLIAANALEAHFPAQVHRKFVAPQCPLTERHEEMLADGHIILDRDHRKPSSGAAGMLRGVFAAQDNSCIAGLMFQAQTAVEHVKAEMAEGFAKLQWLAVGDFAATDMNQLLQAYFRGEVIPQDAFGFLSRHTHTGWKHPDSDQALPDRARAVILQDLARVTDLAGFLMQEVRRQVDMLLYKAEISVESITAELSAFENLFRHRCFATMAGRGNGLWARAQLRYLRHVKTRPRGPKKSTRATSRCNAGCGLVAGGACLAKAIRQQKRPVVVQGLIAAHQAKAWAAARGWSLSAGTIGTERLWRNRQRRAKNKARAVGDAITVNLLELSRWQAEVQSRMLHQHGRADVAVQPWLSSASDRVAAALLLDDASDSLHAPLAAEPVGPQADPFQEDFIGGLYEAFARGEL</sequence>
<evidence type="ECO:0000256" key="7">
    <source>
        <dbReference type="ARBA" id="ARBA00023136"/>
    </source>
</evidence>
<name>A0A1Q9C3R0_SYMMI</name>